<dbReference type="Proteomes" id="UP000001034">
    <property type="component" value="Segment"/>
</dbReference>
<protein>
    <submittedName>
        <fullName evidence="1">Uncharacterized protein</fullName>
    </submittedName>
</protein>
<evidence type="ECO:0000313" key="1">
    <source>
        <dbReference type="EMBL" id="BAG41499.1"/>
    </source>
</evidence>
<evidence type="ECO:0000313" key="2">
    <source>
        <dbReference type="Proteomes" id="UP000001034"/>
    </source>
</evidence>
<proteinExistence type="predicted"/>
<keyword evidence="2" id="KW-1185">Reference proteome</keyword>
<name>B2ZXR8_9CAUD</name>
<dbReference type="RefSeq" id="YP_001949929.1">
    <property type="nucleotide sequence ID" value="NC_010811.2"/>
</dbReference>
<dbReference type="KEGG" id="vg:6369827"/>
<reference evidence="1 2" key="1">
    <citation type="journal article" date="2010" name="Virology">
        <title>A jumbo phage infecting the phytopathogen Ralstonia solanacearum defines a new lineage of the Myoviridae family.</title>
        <authorList>
            <person name="Yamada T."/>
            <person name="Satoh S."/>
            <person name="Ishikawa H."/>
            <person name="Fujiwara A."/>
            <person name="Kawasaki T."/>
            <person name="Fujie M."/>
            <person name="Ogata H."/>
        </authorList>
    </citation>
    <scope>NUCLEOTIDE SEQUENCE [LARGE SCALE GENOMIC DNA]</scope>
</reference>
<dbReference type="GeneID" id="6369827"/>
<dbReference type="EMBL" id="AB366653">
    <property type="protein sequence ID" value="BAG41499.1"/>
    <property type="molecule type" value="Genomic_DNA"/>
</dbReference>
<organism evidence="1 2">
    <name type="scientific">Ralstonia phage phiRSL1</name>
    <dbReference type="NCBI Taxonomy" id="1980924"/>
    <lineage>
        <taxon>Viruses</taxon>
        <taxon>Duplodnaviria</taxon>
        <taxon>Heunggongvirae</taxon>
        <taxon>Uroviricota</taxon>
        <taxon>Caudoviricetes</taxon>
        <taxon>Mieseafarmvirus</taxon>
        <taxon>Mieseafarmvirus RSL1</taxon>
    </lineage>
</organism>
<accession>B2ZXR8</accession>
<sequence length="166" mass="19073">MATSTFTKIKKKAVKTPAQNVDQSRRLLHLMHRYKMLEQELCTMLDSPIELELELVVNKQDEWCTTHGADMSGDLDPSWKVVGFRLTYPDPTYDKREPGNLPYAKTSTLINASSQDSLFEAVEADLRILQNLGVQAKSERREKERLLKKLKSSFKEDELKTMGIRV</sequence>